<dbReference type="NCBIfam" id="TIGR01550">
    <property type="entry name" value="DOC_P1"/>
    <property type="match status" value="1"/>
</dbReference>
<dbReference type="AlphaFoldDB" id="A0A1F7VDI3"/>
<dbReference type="PANTHER" id="PTHR39426:SF1">
    <property type="entry name" value="HOMOLOGY TO DEATH-ON-CURING PROTEIN OF PHAGE P1"/>
    <property type="match status" value="1"/>
</dbReference>
<feature type="domain" description="Fido" evidence="1">
    <location>
        <begin position="1"/>
        <end position="134"/>
    </location>
</feature>
<dbReference type="InterPro" id="IPR006440">
    <property type="entry name" value="Doc"/>
</dbReference>
<comment type="caution">
    <text evidence="2">The sequence shown here is derived from an EMBL/GenBank/DDBJ whole genome shotgun (WGS) entry which is preliminary data.</text>
</comment>
<dbReference type="Gene3D" id="1.20.120.1870">
    <property type="entry name" value="Fic/DOC protein, Fido domain"/>
    <property type="match status" value="1"/>
</dbReference>
<dbReference type="SUPFAM" id="SSF140931">
    <property type="entry name" value="Fic-like"/>
    <property type="match status" value="1"/>
</dbReference>
<reference evidence="2 3" key="1">
    <citation type="journal article" date="2016" name="Nat. Commun.">
        <title>Thousands of microbial genomes shed light on interconnected biogeochemical processes in an aquifer system.</title>
        <authorList>
            <person name="Anantharaman K."/>
            <person name="Brown C.T."/>
            <person name="Hug L.A."/>
            <person name="Sharon I."/>
            <person name="Castelle C.J."/>
            <person name="Probst A.J."/>
            <person name="Thomas B.C."/>
            <person name="Singh A."/>
            <person name="Wilkins M.J."/>
            <person name="Karaoz U."/>
            <person name="Brodie E.L."/>
            <person name="Williams K.H."/>
            <person name="Hubbard S.S."/>
            <person name="Banfield J.F."/>
        </authorList>
    </citation>
    <scope>NUCLEOTIDE SEQUENCE [LARGE SCALE GENOMIC DNA]</scope>
</reference>
<dbReference type="InterPro" id="IPR003812">
    <property type="entry name" value="Fido"/>
</dbReference>
<dbReference type="STRING" id="1802410.A3H75_02590"/>
<organism evidence="2 3">
    <name type="scientific">Candidatus Uhrbacteria bacterium RIFCSPLOWO2_02_FULL_51_9</name>
    <dbReference type="NCBI Taxonomy" id="1802410"/>
    <lineage>
        <taxon>Bacteria</taxon>
        <taxon>Candidatus Uhriibacteriota</taxon>
    </lineage>
</organism>
<dbReference type="PROSITE" id="PS51459">
    <property type="entry name" value="FIDO"/>
    <property type="match status" value="1"/>
</dbReference>
<dbReference type="Pfam" id="PF02661">
    <property type="entry name" value="Fic"/>
    <property type="match status" value="1"/>
</dbReference>
<name>A0A1F7VDI3_9BACT</name>
<dbReference type="PANTHER" id="PTHR39426">
    <property type="entry name" value="HOMOLOGY TO DEATH-ON-CURING PROTEIN OF PHAGE P1"/>
    <property type="match status" value="1"/>
</dbReference>
<accession>A0A1F7VDI3</accession>
<dbReference type="InterPro" id="IPR053737">
    <property type="entry name" value="Type_II_TA_Toxin"/>
</dbReference>
<evidence type="ECO:0000313" key="3">
    <source>
        <dbReference type="Proteomes" id="UP000176678"/>
    </source>
</evidence>
<gene>
    <name evidence="2" type="ORF">A3H75_02590</name>
</gene>
<dbReference type="Proteomes" id="UP000176678">
    <property type="component" value="Unassembled WGS sequence"/>
</dbReference>
<dbReference type="EMBL" id="MGES01000043">
    <property type="protein sequence ID" value="OGL88501.1"/>
    <property type="molecule type" value="Genomic_DNA"/>
</dbReference>
<evidence type="ECO:0000313" key="2">
    <source>
        <dbReference type="EMBL" id="OGL88501.1"/>
    </source>
</evidence>
<dbReference type="GO" id="GO:0016301">
    <property type="term" value="F:kinase activity"/>
    <property type="evidence" value="ECO:0007669"/>
    <property type="project" value="InterPro"/>
</dbReference>
<sequence>MPHFLTLEDVRDICYVYATAHLTHDEPIPSFDTRYSGKLEAILAVPQTQLGNAFAYPSLPKQAAVFFYEIIKQHPFLNGNKRIACVALMVFLSLNGKWLKTNWRALYDIAVTVATSRSDNRDGVLQLLKEFIQNNIVEN</sequence>
<evidence type="ECO:0000259" key="1">
    <source>
        <dbReference type="PROSITE" id="PS51459"/>
    </source>
</evidence>
<dbReference type="InterPro" id="IPR036597">
    <property type="entry name" value="Fido-like_dom_sf"/>
</dbReference>
<protein>
    <recommendedName>
        <fullName evidence="1">Fido domain-containing protein</fullName>
    </recommendedName>
</protein>
<proteinExistence type="predicted"/>